<dbReference type="Proteomes" id="UP000694397">
    <property type="component" value="Chromosome 18"/>
</dbReference>
<sequence length="113" mass="12464">MSKIYIFNGPLDFSFSDSPKDTLVSISPSGDIVEGSLVTLTCNSKANPPVDTYAWFKNGAEISQRGSRQNYNISIIRSEDSGEYHCEASNKVGTQKSNTVIFNIHAKPKPIYQ</sequence>
<evidence type="ECO:0000313" key="2">
    <source>
        <dbReference type="Ensembl" id="ENSSFOP00015073946.1"/>
    </source>
</evidence>
<dbReference type="GO" id="GO:0016020">
    <property type="term" value="C:membrane"/>
    <property type="evidence" value="ECO:0007669"/>
    <property type="project" value="InterPro"/>
</dbReference>
<dbReference type="AlphaFoldDB" id="A0A8C9WIT8"/>
<dbReference type="PRINTS" id="PR01474">
    <property type="entry name" value="VCAM1"/>
</dbReference>
<evidence type="ECO:0000259" key="1">
    <source>
        <dbReference type="PROSITE" id="PS50835"/>
    </source>
</evidence>
<dbReference type="InterPro" id="IPR013783">
    <property type="entry name" value="Ig-like_fold"/>
</dbReference>
<dbReference type="SMART" id="SM00409">
    <property type="entry name" value="IG"/>
    <property type="match status" value="1"/>
</dbReference>
<dbReference type="InterPro" id="IPR036179">
    <property type="entry name" value="Ig-like_dom_sf"/>
</dbReference>
<dbReference type="InterPro" id="IPR003599">
    <property type="entry name" value="Ig_sub"/>
</dbReference>
<name>A0A8C9WIT8_SCLFO</name>
<dbReference type="GeneTree" id="ENSGT00940000174784"/>
<organism evidence="2 3">
    <name type="scientific">Scleropages formosus</name>
    <name type="common">Asian bonytongue</name>
    <name type="synonym">Osteoglossum formosum</name>
    <dbReference type="NCBI Taxonomy" id="113540"/>
    <lineage>
        <taxon>Eukaryota</taxon>
        <taxon>Metazoa</taxon>
        <taxon>Chordata</taxon>
        <taxon>Craniata</taxon>
        <taxon>Vertebrata</taxon>
        <taxon>Euteleostomi</taxon>
        <taxon>Actinopterygii</taxon>
        <taxon>Neopterygii</taxon>
        <taxon>Teleostei</taxon>
        <taxon>Osteoglossocephala</taxon>
        <taxon>Osteoglossomorpha</taxon>
        <taxon>Osteoglossiformes</taxon>
        <taxon>Osteoglossidae</taxon>
        <taxon>Scleropages</taxon>
    </lineage>
</organism>
<dbReference type="SUPFAM" id="SSF48726">
    <property type="entry name" value="Immunoglobulin"/>
    <property type="match status" value="1"/>
</dbReference>
<accession>A0A8C9WIT8</accession>
<dbReference type="Gene3D" id="2.60.40.10">
    <property type="entry name" value="Immunoglobulins"/>
    <property type="match status" value="1"/>
</dbReference>
<reference evidence="2" key="3">
    <citation type="submission" date="2025-09" db="UniProtKB">
        <authorList>
            <consortium name="Ensembl"/>
        </authorList>
    </citation>
    <scope>IDENTIFICATION</scope>
</reference>
<dbReference type="Pfam" id="PF13895">
    <property type="entry name" value="Ig_2"/>
    <property type="match status" value="1"/>
</dbReference>
<dbReference type="GO" id="GO:0098609">
    <property type="term" value="P:cell-cell adhesion"/>
    <property type="evidence" value="ECO:0007669"/>
    <property type="project" value="InterPro"/>
</dbReference>
<dbReference type="InterPro" id="IPR003989">
    <property type="entry name" value="VCAM-1"/>
</dbReference>
<dbReference type="Ensembl" id="ENSSFOT00015082481.1">
    <property type="protein sequence ID" value="ENSSFOP00015073946.1"/>
    <property type="gene ID" value="ENSSFOG00015026419.1"/>
</dbReference>
<dbReference type="InterPro" id="IPR007110">
    <property type="entry name" value="Ig-like_dom"/>
</dbReference>
<dbReference type="InterPro" id="IPR003598">
    <property type="entry name" value="Ig_sub2"/>
</dbReference>
<dbReference type="PROSITE" id="PS50835">
    <property type="entry name" value="IG_LIKE"/>
    <property type="match status" value="1"/>
</dbReference>
<dbReference type="PANTHER" id="PTHR46013">
    <property type="entry name" value="VASCULAR CELL ADHESION MOLECULE 1"/>
    <property type="match status" value="1"/>
</dbReference>
<proteinExistence type="predicted"/>
<reference evidence="2 3" key="1">
    <citation type="submission" date="2019-04" db="EMBL/GenBank/DDBJ databases">
        <authorList>
            <consortium name="Wellcome Sanger Institute Data Sharing"/>
        </authorList>
    </citation>
    <scope>NUCLEOTIDE SEQUENCE [LARGE SCALE GENOMIC DNA]</scope>
</reference>
<feature type="domain" description="Ig-like" evidence="1">
    <location>
        <begin position="19"/>
        <end position="101"/>
    </location>
</feature>
<dbReference type="PANTHER" id="PTHR46013:SF4">
    <property type="entry name" value="B-CELL RECEPTOR CD22-RELATED"/>
    <property type="match status" value="1"/>
</dbReference>
<reference evidence="2" key="2">
    <citation type="submission" date="2025-08" db="UniProtKB">
        <authorList>
            <consortium name="Ensembl"/>
        </authorList>
    </citation>
    <scope>IDENTIFICATION</scope>
</reference>
<keyword evidence="3" id="KW-1185">Reference proteome</keyword>
<protein>
    <recommendedName>
        <fullName evidence="1">Ig-like domain-containing protein</fullName>
    </recommendedName>
</protein>
<evidence type="ECO:0000313" key="3">
    <source>
        <dbReference type="Proteomes" id="UP000694397"/>
    </source>
</evidence>
<dbReference type="SMART" id="SM00408">
    <property type="entry name" value="IGc2"/>
    <property type="match status" value="1"/>
</dbReference>
<dbReference type="OrthoDB" id="10039395at2759"/>